<dbReference type="PANTHER" id="PTHR41878">
    <property type="entry name" value="LEXA REPRESSOR-RELATED"/>
    <property type="match status" value="1"/>
</dbReference>
<feature type="domain" description="MYND-type" evidence="6">
    <location>
        <begin position="425"/>
        <end position="462"/>
    </location>
</feature>
<name>A0AAW1R473_9CHLO</name>
<protein>
    <recommendedName>
        <fullName evidence="6">MYND-type domain-containing protein</fullName>
    </recommendedName>
</protein>
<evidence type="ECO:0000256" key="5">
    <source>
        <dbReference type="SAM" id="MobiDB-lite"/>
    </source>
</evidence>
<evidence type="ECO:0000256" key="1">
    <source>
        <dbReference type="ARBA" id="ARBA00022723"/>
    </source>
</evidence>
<dbReference type="PANTHER" id="PTHR41878:SF1">
    <property type="entry name" value="TNPR PROTEIN"/>
    <property type="match status" value="1"/>
</dbReference>
<dbReference type="Pfam" id="PF07929">
    <property type="entry name" value="PRiA4_ORF3"/>
    <property type="match status" value="1"/>
</dbReference>
<evidence type="ECO:0000256" key="4">
    <source>
        <dbReference type="PROSITE-ProRule" id="PRU00134"/>
    </source>
</evidence>
<dbReference type="SUPFAM" id="SSF159941">
    <property type="entry name" value="MM3350-like"/>
    <property type="match status" value="1"/>
</dbReference>
<keyword evidence="3" id="KW-0862">Zinc</keyword>
<dbReference type="PROSITE" id="PS01360">
    <property type="entry name" value="ZF_MYND_1"/>
    <property type="match status" value="1"/>
</dbReference>
<dbReference type="Pfam" id="PF01753">
    <property type="entry name" value="zf-MYND"/>
    <property type="match status" value="1"/>
</dbReference>
<reference evidence="7 8" key="1">
    <citation type="journal article" date="2024" name="Nat. Commun.">
        <title>Phylogenomics reveals the evolutionary origins of lichenization in chlorophyte algae.</title>
        <authorList>
            <person name="Puginier C."/>
            <person name="Libourel C."/>
            <person name="Otte J."/>
            <person name="Skaloud P."/>
            <person name="Haon M."/>
            <person name="Grisel S."/>
            <person name="Petersen M."/>
            <person name="Berrin J.G."/>
            <person name="Delaux P.M."/>
            <person name="Dal Grande F."/>
            <person name="Keller J."/>
        </authorList>
    </citation>
    <scope>NUCLEOTIDE SEQUENCE [LARGE SCALE GENOMIC DNA]</scope>
    <source>
        <strain evidence="7 8">SAG 2043</strain>
    </source>
</reference>
<evidence type="ECO:0000313" key="7">
    <source>
        <dbReference type="EMBL" id="KAK9828603.1"/>
    </source>
</evidence>
<evidence type="ECO:0000313" key="8">
    <source>
        <dbReference type="Proteomes" id="UP001489004"/>
    </source>
</evidence>
<sequence>MLDYCRFSGLGGSSSHEDEGSDMPADPAMAAYFQQVARDAAARAAYVKIHPQDDIRTIDPIVLADPKEHVAKPDPTIGKKEYWGVYGEEEFTRPGIPLATMRRMKTQMLYGRSDPNYPESPENQFVTALMERKTQQLAAQREHVKHLFGCDFILEIELHTLKPRIWRRFRVSGAITLNALQDKVISPIMGWVRNYHGYLFIDRVDGSQYGPAGSNAIDMMHMHLSGYKFLDDKQFRLAQLVQEAGQEFGYSYDLGDHWDHEVKVVQVLPVSESTGRCEVLDGAMACPPEDSNGFEGMGLWDYQPFLDECAALRLKPNKLRRKCEGCEVSLNYKDRPFDPWHFSVAEANIALQQALKSKASVHAGAKLFATPLRPGGQQQMMVNMLAGPAGPPKHTRSEMHKQDGGSSFMMETVATRRDPRDVSVCAQCGSPHNLRTCSGCKQLRFCGRDCLKTAWKWHKPQCTAVQAERAGKQAATGSSSRQLS</sequence>
<gene>
    <name evidence="7" type="ORF">WJX72_000990</name>
</gene>
<dbReference type="Gene3D" id="6.10.140.2220">
    <property type="match status" value="1"/>
</dbReference>
<evidence type="ECO:0000259" key="6">
    <source>
        <dbReference type="PROSITE" id="PS50865"/>
    </source>
</evidence>
<evidence type="ECO:0000256" key="3">
    <source>
        <dbReference type="ARBA" id="ARBA00022833"/>
    </source>
</evidence>
<accession>A0AAW1R473</accession>
<dbReference type="Gene3D" id="3.10.290.30">
    <property type="entry name" value="MM3350-like"/>
    <property type="match status" value="1"/>
</dbReference>
<keyword evidence="2 4" id="KW-0863">Zinc-finger</keyword>
<dbReference type="AlphaFoldDB" id="A0AAW1R473"/>
<dbReference type="EMBL" id="JALJOR010000001">
    <property type="protein sequence ID" value="KAK9828603.1"/>
    <property type="molecule type" value="Genomic_DNA"/>
</dbReference>
<organism evidence="7 8">
    <name type="scientific">[Myrmecia] bisecta</name>
    <dbReference type="NCBI Taxonomy" id="41462"/>
    <lineage>
        <taxon>Eukaryota</taxon>
        <taxon>Viridiplantae</taxon>
        <taxon>Chlorophyta</taxon>
        <taxon>core chlorophytes</taxon>
        <taxon>Trebouxiophyceae</taxon>
        <taxon>Trebouxiales</taxon>
        <taxon>Trebouxiaceae</taxon>
        <taxon>Myrmecia</taxon>
    </lineage>
</organism>
<keyword evidence="1" id="KW-0479">Metal-binding</keyword>
<dbReference type="InterPro" id="IPR024047">
    <property type="entry name" value="MM3350-like_sf"/>
</dbReference>
<proteinExistence type="predicted"/>
<dbReference type="InterPro" id="IPR012912">
    <property type="entry name" value="Plasmid_pRiA4b_Orf3-like"/>
</dbReference>
<dbReference type="Proteomes" id="UP001489004">
    <property type="component" value="Unassembled WGS sequence"/>
</dbReference>
<dbReference type="InterPro" id="IPR002893">
    <property type="entry name" value="Znf_MYND"/>
</dbReference>
<evidence type="ECO:0000256" key="2">
    <source>
        <dbReference type="ARBA" id="ARBA00022771"/>
    </source>
</evidence>
<dbReference type="GO" id="GO:0008270">
    <property type="term" value="F:zinc ion binding"/>
    <property type="evidence" value="ECO:0007669"/>
    <property type="project" value="UniProtKB-KW"/>
</dbReference>
<dbReference type="SUPFAM" id="SSF144232">
    <property type="entry name" value="HIT/MYND zinc finger-like"/>
    <property type="match status" value="1"/>
</dbReference>
<dbReference type="PROSITE" id="PS50865">
    <property type="entry name" value="ZF_MYND_2"/>
    <property type="match status" value="1"/>
</dbReference>
<keyword evidence="8" id="KW-1185">Reference proteome</keyword>
<comment type="caution">
    <text evidence="7">The sequence shown here is derived from an EMBL/GenBank/DDBJ whole genome shotgun (WGS) entry which is preliminary data.</text>
</comment>
<feature type="region of interest" description="Disordered" evidence="5">
    <location>
        <begin position="1"/>
        <end position="25"/>
    </location>
</feature>